<keyword evidence="11" id="KW-0969">Cilium</keyword>
<dbReference type="Proteomes" id="UP001165069">
    <property type="component" value="Unassembled WGS sequence"/>
</dbReference>
<keyword evidence="11" id="KW-0282">Flagellum</keyword>
<dbReference type="InterPro" id="IPR053927">
    <property type="entry name" value="FlgK_helical"/>
</dbReference>
<gene>
    <name evidence="7 11" type="primary">flgK</name>
    <name evidence="11" type="ORF">GETHLI_24820</name>
</gene>
<dbReference type="SUPFAM" id="SSF64518">
    <property type="entry name" value="Phase 1 flagellin"/>
    <property type="match status" value="1"/>
</dbReference>
<sequence length="493" mass="51133">MPGLNASLYIGLSGLQAQQAALGVVGHNIANVNTPGYTRQRADLIANQAQPQGQIYFGTGVSLNSVQGVRDKFLDLQIYRESARQAGAEERYSGVNAIANVVGDTSDTGIAAQIQSFFQSFQSLAAQPESAALRTNVVGKAQAMITGLQSQYRLLDDQRNSADQAVGSLVTQVNNLTSQIAELNQQITTESDPGANNDARDQRKALTDQLAGLVGISVFEGSKGEYQITLDTGAGVLVSGSSAYKLQTSPGGAALDNHLAVQSVMGGTVVDVTAGIKDGQLGGKLDLRDNILAGFQRQLDQIAAGVARQVNQLHRTGFAADGVTTGNDFFQSGVANGGTGLPTTVSAATFYKGMVNALSVNAAIVGNPSLIAAAGVAGAQGDNARANAIGNLQTATSTVDTNGDGITDAGPFSSVVGSLVSDVGTQSQSYHTQSTTQQNLVTALQNQRDSISGVDLNEEAANMMNLQRGYQASARFLSVINQLTEQLVTQFGQ</sequence>
<dbReference type="Gene3D" id="1.20.1330.10">
    <property type="entry name" value="f41 fragment of flagellin, N-terminal domain"/>
    <property type="match status" value="1"/>
</dbReference>
<dbReference type="PANTHER" id="PTHR30033:SF1">
    <property type="entry name" value="FLAGELLAR HOOK-ASSOCIATED PROTEIN 1"/>
    <property type="match status" value="1"/>
</dbReference>
<accession>A0ABQ5QHX2</accession>
<name>A0ABQ5QHX2_9BACT</name>
<dbReference type="PANTHER" id="PTHR30033">
    <property type="entry name" value="FLAGELLAR HOOK-ASSOCIATED PROTEIN 1"/>
    <property type="match status" value="1"/>
</dbReference>
<keyword evidence="5 7" id="KW-0964">Secreted</keyword>
<evidence type="ECO:0000256" key="7">
    <source>
        <dbReference type="RuleBase" id="RU362065"/>
    </source>
</evidence>
<dbReference type="Pfam" id="PF22638">
    <property type="entry name" value="FlgK_D1"/>
    <property type="match status" value="1"/>
</dbReference>
<dbReference type="InterPro" id="IPR002371">
    <property type="entry name" value="FlgK"/>
</dbReference>
<evidence type="ECO:0000256" key="1">
    <source>
        <dbReference type="ARBA" id="ARBA00004365"/>
    </source>
</evidence>
<evidence type="ECO:0000256" key="5">
    <source>
        <dbReference type="ARBA" id="ARBA00022525"/>
    </source>
</evidence>
<proteinExistence type="inferred from homology"/>
<keyword evidence="11" id="KW-0966">Cell projection</keyword>
<dbReference type="NCBIfam" id="TIGR02492">
    <property type="entry name" value="flgK_ends"/>
    <property type="match status" value="1"/>
</dbReference>
<keyword evidence="6 7" id="KW-0975">Bacterial flagellum</keyword>
<evidence type="ECO:0000313" key="11">
    <source>
        <dbReference type="EMBL" id="GLH73980.1"/>
    </source>
</evidence>
<reference evidence="11 12" key="1">
    <citation type="journal article" date="2023" name="Antonie Van Leeuwenhoek">
        <title>Mesoterricola silvestris gen. nov., sp. nov., Mesoterricola sediminis sp. nov., Geothrix oryzae sp. nov., Geothrix edaphica sp. nov., Geothrix rubra sp. nov., and Geothrix limicola sp. nov., six novel members of Acidobacteriota isolated from soils.</title>
        <authorList>
            <person name="Itoh H."/>
            <person name="Sugisawa Y."/>
            <person name="Mise K."/>
            <person name="Xu Z."/>
            <person name="Kuniyasu M."/>
            <person name="Ushijima N."/>
            <person name="Kawano K."/>
            <person name="Kobayashi E."/>
            <person name="Shiratori Y."/>
            <person name="Masuda Y."/>
            <person name="Senoo K."/>
        </authorList>
    </citation>
    <scope>NUCLEOTIDE SEQUENCE [LARGE SCALE GENOMIC DNA]</scope>
    <source>
        <strain evidence="11 12">Red804</strain>
    </source>
</reference>
<evidence type="ECO:0000256" key="2">
    <source>
        <dbReference type="ARBA" id="ARBA00004613"/>
    </source>
</evidence>
<dbReference type="EMBL" id="BSDE01000005">
    <property type="protein sequence ID" value="GLH73980.1"/>
    <property type="molecule type" value="Genomic_DNA"/>
</dbReference>
<evidence type="ECO:0000259" key="9">
    <source>
        <dbReference type="Pfam" id="PF06429"/>
    </source>
</evidence>
<comment type="caution">
    <text evidence="11">The sequence shown here is derived from an EMBL/GenBank/DDBJ whole genome shotgun (WGS) entry which is preliminary data.</text>
</comment>
<dbReference type="Pfam" id="PF00460">
    <property type="entry name" value="Flg_bb_rod"/>
    <property type="match status" value="1"/>
</dbReference>
<comment type="subcellular location">
    <subcellularLocation>
        <location evidence="1 7">Bacterial flagellum</location>
    </subcellularLocation>
    <subcellularLocation>
        <location evidence="2 7">Secreted</location>
    </subcellularLocation>
</comment>
<protein>
    <recommendedName>
        <fullName evidence="4 7">Flagellar hook-associated protein 1</fullName>
        <shortName evidence="7">HAP1</shortName>
    </recommendedName>
</protein>
<dbReference type="InterPro" id="IPR010930">
    <property type="entry name" value="Flg_bb/hook_C_dom"/>
</dbReference>
<evidence type="ECO:0000259" key="10">
    <source>
        <dbReference type="Pfam" id="PF22638"/>
    </source>
</evidence>
<keyword evidence="12" id="KW-1185">Reference proteome</keyword>
<feature type="domain" description="Flagellar hook-associated protein FlgK helical" evidence="10">
    <location>
        <begin position="97"/>
        <end position="330"/>
    </location>
</feature>
<comment type="similarity">
    <text evidence="3 7">Belongs to the flagella basal body rod proteins family.</text>
</comment>
<evidence type="ECO:0000313" key="12">
    <source>
        <dbReference type="Proteomes" id="UP001165069"/>
    </source>
</evidence>
<evidence type="ECO:0000256" key="3">
    <source>
        <dbReference type="ARBA" id="ARBA00009677"/>
    </source>
</evidence>
<dbReference type="PRINTS" id="PR01005">
    <property type="entry name" value="FLGHOOKAP1"/>
</dbReference>
<organism evidence="11 12">
    <name type="scientific">Geothrix limicola</name>
    <dbReference type="NCBI Taxonomy" id="2927978"/>
    <lineage>
        <taxon>Bacteria</taxon>
        <taxon>Pseudomonadati</taxon>
        <taxon>Acidobacteriota</taxon>
        <taxon>Holophagae</taxon>
        <taxon>Holophagales</taxon>
        <taxon>Holophagaceae</taxon>
        <taxon>Geothrix</taxon>
    </lineage>
</organism>
<dbReference type="Pfam" id="PF06429">
    <property type="entry name" value="Flg_bbr_C"/>
    <property type="match status" value="1"/>
</dbReference>
<dbReference type="RefSeq" id="WP_285575762.1">
    <property type="nucleotide sequence ID" value="NZ_BSDE01000005.1"/>
</dbReference>
<evidence type="ECO:0000256" key="4">
    <source>
        <dbReference type="ARBA" id="ARBA00016244"/>
    </source>
</evidence>
<feature type="domain" description="Flagellar basal-body/hook protein C-terminal" evidence="9">
    <location>
        <begin position="450"/>
        <end position="487"/>
    </location>
</feature>
<evidence type="ECO:0000259" key="8">
    <source>
        <dbReference type="Pfam" id="PF00460"/>
    </source>
</evidence>
<dbReference type="InterPro" id="IPR001444">
    <property type="entry name" value="Flag_bb_rod_N"/>
</dbReference>
<feature type="domain" description="Flagellar basal body rod protein N-terminal" evidence="8">
    <location>
        <begin position="8"/>
        <end position="38"/>
    </location>
</feature>
<evidence type="ECO:0000256" key="6">
    <source>
        <dbReference type="ARBA" id="ARBA00023143"/>
    </source>
</evidence>